<feature type="compositionally biased region" description="Polar residues" evidence="1">
    <location>
        <begin position="88"/>
        <end position="97"/>
    </location>
</feature>
<feature type="region of interest" description="Disordered" evidence="1">
    <location>
        <begin position="330"/>
        <end position="373"/>
    </location>
</feature>
<dbReference type="EMBL" id="KN714693">
    <property type="protein sequence ID" value="KUI56865.1"/>
    <property type="molecule type" value="Genomic_DNA"/>
</dbReference>
<feature type="compositionally biased region" description="Basic and acidic residues" evidence="1">
    <location>
        <begin position="98"/>
        <end position="108"/>
    </location>
</feature>
<evidence type="ECO:0000256" key="1">
    <source>
        <dbReference type="SAM" id="MobiDB-lite"/>
    </source>
</evidence>
<feature type="region of interest" description="Disordered" evidence="1">
    <location>
        <begin position="441"/>
        <end position="461"/>
    </location>
</feature>
<accession>A0A194UYT5</accession>
<reference evidence="3" key="1">
    <citation type="submission" date="2014-12" db="EMBL/GenBank/DDBJ databases">
        <title>Genome Sequence of Valsa Canker Pathogens Uncovers a Specific Adaption of Colonization on Woody Bark.</title>
        <authorList>
            <person name="Yin Z."/>
            <person name="Liu H."/>
            <person name="Gao X."/>
            <person name="Li Z."/>
            <person name="Song N."/>
            <person name="Ke X."/>
            <person name="Dai Q."/>
            <person name="Wu Y."/>
            <person name="Sun Y."/>
            <person name="Xu J.-R."/>
            <person name="Kang Z.K."/>
            <person name="Wang L."/>
            <person name="Huang L."/>
        </authorList>
    </citation>
    <scope>NUCLEOTIDE SEQUENCE [LARGE SCALE GENOMIC DNA]</scope>
    <source>
        <strain evidence="3">SXYL134</strain>
    </source>
</reference>
<protein>
    <submittedName>
        <fullName evidence="2">Uncharacterized protein</fullName>
    </submittedName>
</protein>
<feature type="compositionally biased region" description="Basic and acidic residues" evidence="1">
    <location>
        <begin position="138"/>
        <end position="147"/>
    </location>
</feature>
<evidence type="ECO:0000313" key="2">
    <source>
        <dbReference type="EMBL" id="KUI56865.1"/>
    </source>
</evidence>
<dbReference type="AlphaFoldDB" id="A0A194UYT5"/>
<gene>
    <name evidence="2" type="ORF">VP1G_04170</name>
</gene>
<evidence type="ECO:0000313" key="3">
    <source>
        <dbReference type="Proteomes" id="UP000078576"/>
    </source>
</evidence>
<dbReference type="Proteomes" id="UP000078576">
    <property type="component" value="Unassembled WGS sequence"/>
</dbReference>
<feature type="compositionally biased region" description="Basic and acidic residues" evidence="1">
    <location>
        <begin position="74"/>
        <end position="87"/>
    </location>
</feature>
<feature type="compositionally biased region" description="Polar residues" evidence="1">
    <location>
        <begin position="111"/>
        <end position="130"/>
    </location>
</feature>
<sequence length="981" mass="108274">MENHTIRHSTCRPEKPLFHKVGVPGVEWALLHGRRGAKVNPEHILFSLEGLKPFGAKYNEPLQKEPFITTALQEARKRRDQSRKDQEQAANASLTGSKRTEKSRDPKKGNRWQQTPPGIAGDSQNASGNRSLVWRSIMRRDETETVSKRGQSSSSEAPRPETQNRRSLPNKIEITIDDPQQGWNRLKTRGVGNLKKAAGGNSGPESTVVAPSQVGEAIDPHVKLTAAVMPTISTLRPLNHAEQSTQYTLPPPKPRDAILNVGDFAGAAAGIGPAESVRNLLTEDPILKEAALLSKQRIGPTFSQPPSKLDNQVEPRFRVLPRRQLLQRKNKKEPVALGDVQISDVSIEPETQEEQNQESQVMASSSQPDTTKPTLDEMEAQILGSAIVPSEKEDHAAADESIKPVEPVQPERSIFEQLFLEERPRGDDYWQIADRLKAAFSAVEESPDSDAQPEQKASAWKPQPGQSIFGQLFPEHAQFRPEEGWRRTTGEPLSPPKDSLMISLRNEVRNWIPEDQQDRIIGPQPGEYGSHSTVVVISGASPSLIDTDFYRIAPEGKHVEGWAGGLVKVVQARDSITSEPLGQYYLMFHSRPSAIAYVDELQRLHALSRKLLHAPASSGKQVARGALDQAPATPQPFLTDEEKAAVRSFTILSPNVPPYVSVRLWNTQLVADIASKSNIADVVQTLRPEVTTPAKVLIKLNPLDGGVDPGGLTTDELWLTLRDDGRERSAPWVLANLSTGIMPIKPRFKVAQSGIKVKATPVRVPLGPDDDFYDEESGEPVPSCLFKFCYRRRCAGLLSERIAKIVFLEGKQESAIQRHDKQDTSTGHFQMSVTYLEPLRPLLEVLLPRHPRPLPLVTTSPARSTPPGVENGVLGPPDLQGQQCLETAPQPVVEVLKQRRTASEEDVLEEVVPVDARDGSEPLGEYVSGDLHDAGLVDTRYRTGLEDNLWHADALHVQVQLVALRLTAILRSGSVPPRMQQ</sequence>
<name>A0A194UYT5_CYTMA</name>
<feature type="compositionally biased region" description="Polar residues" evidence="1">
    <location>
        <begin position="357"/>
        <end position="373"/>
    </location>
</feature>
<proteinExistence type="predicted"/>
<feature type="region of interest" description="Disordered" evidence="1">
    <location>
        <begin position="74"/>
        <end position="186"/>
    </location>
</feature>
<dbReference type="OrthoDB" id="5332316at2759"/>
<organism evidence="2 3">
    <name type="scientific">Cytospora mali</name>
    <name type="common">Apple Valsa canker fungus</name>
    <name type="synonym">Valsa mali</name>
    <dbReference type="NCBI Taxonomy" id="578113"/>
    <lineage>
        <taxon>Eukaryota</taxon>
        <taxon>Fungi</taxon>
        <taxon>Dikarya</taxon>
        <taxon>Ascomycota</taxon>
        <taxon>Pezizomycotina</taxon>
        <taxon>Sordariomycetes</taxon>
        <taxon>Sordariomycetidae</taxon>
        <taxon>Diaporthales</taxon>
        <taxon>Cytosporaceae</taxon>
        <taxon>Cytospora</taxon>
    </lineage>
</organism>
<keyword evidence="3" id="KW-1185">Reference proteome</keyword>